<dbReference type="PANTHER" id="PTHR47150:SF5">
    <property type="entry name" value="OS07G0546750 PROTEIN"/>
    <property type="match status" value="1"/>
</dbReference>
<evidence type="ECO:0000313" key="3">
    <source>
        <dbReference type="RefSeq" id="XP_010451248.1"/>
    </source>
</evidence>
<keyword evidence="2" id="KW-1185">Reference proteome</keyword>
<feature type="coiled-coil region" evidence="1">
    <location>
        <begin position="281"/>
        <end position="322"/>
    </location>
</feature>
<organism evidence="2 3">
    <name type="scientific">Camelina sativa</name>
    <name type="common">False flax</name>
    <name type="synonym">Myagrum sativum</name>
    <dbReference type="NCBI Taxonomy" id="90675"/>
    <lineage>
        <taxon>Eukaryota</taxon>
        <taxon>Viridiplantae</taxon>
        <taxon>Streptophyta</taxon>
        <taxon>Embryophyta</taxon>
        <taxon>Tracheophyta</taxon>
        <taxon>Spermatophyta</taxon>
        <taxon>Magnoliopsida</taxon>
        <taxon>eudicotyledons</taxon>
        <taxon>Gunneridae</taxon>
        <taxon>Pentapetalae</taxon>
        <taxon>rosids</taxon>
        <taxon>malvids</taxon>
        <taxon>Brassicales</taxon>
        <taxon>Brassicaceae</taxon>
        <taxon>Camelineae</taxon>
        <taxon>Camelina</taxon>
    </lineage>
</organism>
<name>A0ABM0V5U0_CAMSA</name>
<sequence length="327" mass="38225">MASSSNNFHFHYDANNDSLNQYFQEQFNNQFQAVEEETPAERKPRTYIDRKREEGHERLWNDYFSDNPTYNAHQFRRRFRMNKPLFLRIVDRLSQEVPYFKPKRDATLRNGLSPLQQCTAAIRLLAYGAATDSVDEYIRLAECTARKCLEHFVVGIVDLFGTEYLRRPTPEDLERLLFYGEKQGFPGMVGSIDCMHWKWKNCPTAWKGMYLRGTVFNDIIYGRAPKVTYYVNGNEYNLAYYLTDEEEAETCYYPPEPAPAIGFTSLSSRVAQPLPANEPQLNQLKDQVTQLNDQMIHLKLLVVQLKAQVIQLKDQVIQLKDHVIKLK</sequence>
<dbReference type="RefSeq" id="XP_010451248.1">
    <property type="nucleotide sequence ID" value="XM_010452946.1"/>
</dbReference>
<protein>
    <submittedName>
        <fullName evidence="3">Uncharacterized protein LOC104733364</fullName>
    </submittedName>
</protein>
<dbReference type="Proteomes" id="UP000694864">
    <property type="component" value="Chromosome 12"/>
</dbReference>
<evidence type="ECO:0000256" key="1">
    <source>
        <dbReference type="SAM" id="Coils"/>
    </source>
</evidence>
<accession>A0ABM0V5U0</accession>
<gene>
    <name evidence="3" type="primary">LOC104733364</name>
</gene>
<reference evidence="3" key="2">
    <citation type="submission" date="2025-08" db="UniProtKB">
        <authorList>
            <consortium name="RefSeq"/>
        </authorList>
    </citation>
    <scope>IDENTIFICATION</scope>
    <source>
        <tissue evidence="3">Leaf</tissue>
    </source>
</reference>
<dbReference type="GeneID" id="104733364"/>
<dbReference type="Pfam" id="PF04827">
    <property type="entry name" value="Plant_tran"/>
    <property type="match status" value="1"/>
</dbReference>
<keyword evidence="1" id="KW-0175">Coiled coil</keyword>
<proteinExistence type="predicted"/>
<evidence type="ECO:0000313" key="2">
    <source>
        <dbReference type="Proteomes" id="UP000694864"/>
    </source>
</evidence>
<dbReference type="PANTHER" id="PTHR47150">
    <property type="entry name" value="OS12G0169200 PROTEIN"/>
    <property type="match status" value="1"/>
</dbReference>
<reference evidence="2" key="1">
    <citation type="journal article" date="2014" name="Nat. Commun.">
        <title>The emerging biofuel crop Camelina sativa retains a highly undifferentiated hexaploid genome structure.</title>
        <authorList>
            <person name="Kagale S."/>
            <person name="Koh C."/>
            <person name="Nixon J."/>
            <person name="Bollina V."/>
            <person name="Clarke W.E."/>
            <person name="Tuteja R."/>
            <person name="Spillane C."/>
            <person name="Robinson S.J."/>
            <person name="Links M.G."/>
            <person name="Clarke C."/>
            <person name="Higgins E.E."/>
            <person name="Huebert T."/>
            <person name="Sharpe A.G."/>
            <person name="Parkin I.A."/>
        </authorList>
    </citation>
    <scope>NUCLEOTIDE SEQUENCE [LARGE SCALE GENOMIC DNA]</scope>
    <source>
        <strain evidence="2">cv. DH55</strain>
    </source>
</reference>
<dbReference type="InterPro" id="IPR006912">
    <property type="entry name" value="Harbinger_derived_prot"/>
</dbReference>